<dbReference type="Proteomes" id="UP000285530">
    <property type="component" value="Unassembled WGS sequence"/>
</dbReference>
<dbReference type="Pfam" id="PF07848">
    <property type="entry name" value="PaaX"/>
    <property type="match status" value="1"/>
</dbReference>
<keyword evidence="5" id="KW-1185">Reference proteome</keyword>
<dbReference type="InterPro" id="IPR036388">
    <property type="entry name" value="WH-like_DNA-bd_sf"/>
</dbReference>
<sequence length="332" mass="35741">MTASARIAPSAPWPRWARSAAMAPCAMPPPTASAPRSRRSWPDGRLPPGGRAGIKGQFRPRGQMHANPADLARQLEVSAPGFIITLYGDVVLPRGGVLAMASLIDCCAMAGFGENQVRTAVSRLVGAGRLAGERRGRRSFYRLTDAARDEFQHAAALIYRPDARPSGWWLLRLDQDPTEDQRRAHHLAPVGGGCWLAPDGGSFPAGAMPVMRAPADDPGLVPGIAGFWDLEGVAVRYARLLRVFSDLPQGPQPLAERLLLVHGWRAARLRDPLLPDALLPADWAGRRAQDLFRDRYLRLCPGAEAQIASLDGGDGPLPAQSADSRSRQAALS</sequence>
<name>A0A418ZWG6_9RHOB</name>
<evidence type="ECO:0000259" key="2">
    <source>
        <dbReference type="Pfam" id="PF07848"/>
    </source>
</evidence>
<dbReference type="InterPro" id="IPR013225">
    <property type="entry name" value="PaaX_C"/>
</dbReference>
<dbReference type="AlphaFoldDB" id="A0A418ZWG6"/>
<protein>
    <submittedName>
        <fullName evidence="4">PaaX family transcriptional regulator</fullName>
    </submittedName>
</protein>
<comment type="caution">
    <text evidence="4">The sequence shown here is derived from an EMBL/GenBank/DDBJ whole genome shotgun (WGS) entry which is preliminary data.</text>
</comment>
<feature type="region of interest" description="Disordered" evidence="1">
    <location>
        <begin position="24"/>
        <end position="61"/>
    </location>
</feature>
<evidence type="ECO:0000313" key="5">
    <source>
        <dbReference type="Proteomes" id="UP000285530"/>
    </source>
</evidence>
<evidence type="ECO:0000313" key="4">
    <source>
        <dbReference type="EMBL" id="RJL04834.1"/>
    </source>
</evidence>
<dbReference type="EMBL" id="QZEV01000037">
    <property type="protein sequence ID" value="RJL04834.1"/>
    <property type="molecule type" value="Genomic_DNA"/>
</dbReference>
<dbReference type="PANTHER" id="PTHR30319">
    <property type="entry name" value="PHENYLACETIC ACID REGULATOR-RELATED TRANSCRIPTIONAL REPRESSOR"/>
    <property type="match status" value="1"/>
</dbReference>
<gene>
    <name evidence="4" type="ORF">D3P06_08945</name>
</gene>
<feature type="domain" description="Transcriptional repressor PaaX-like C-terminal" evidence="3">
    <location>
        <begin position="228"/>
        <end position="305"/>
    </location>
</feature>
<dbReference type="Gene3D" id="1.20.58.1460">
    <property type="match status" value="1"/>
</dbReference>
<dbReference type="GO" id="GO:0006351">
    <property type="term" value="P:DNA-templated transcription"/>
    <property type="evidence" value="ECO:0007669"/>
    <property type="project" value="TreeGrafter"/>
</dbReference>
<dbReference type="Gene3D" id="1.10.10.10">
    <property type="entry name" value="Winged helix-like DNA-binding domain superfamily/Winged helix DNA-binding domain"/>
    <property type="match status" value="1"/>
</dbReference>
<organism evidence="4 5">
    <name type="scientific">Paracoccus aestuarii</name>
    <dbReference type="NCBI Taxonomy" id="453842"/>
    <lineage>
        <taxon>Bacteria</taxon>
        <taxon>Pseudomonadati</taxon>
        <taxon>Pseudomonadota</taxon>
        <taxon>Alphaproteobacteria</taxon>
        <taxon>Rhodobacterales</taxon>
        <taxon>Paracoccaceae</taxon>
        <taxon>Paracoccus</taxon>
    </lineage>
</organism>
<feature type="region of interest" description="Disordered" evidence="1">
    <location>
        <begin position="310"/>
        <end position="332"/>
    </location>
</feature>
<proteinExistence type="predicted"/>
<dbReference type="InterPro" id="IPR012906">
    <property type="entry name" value="PaaX-like_N"/>
</dbReference>
<dbReference type="Pfam" id="PF08223">
    <property type="entry name" value="PaaX_C"/>
    <property type="match status" value="1"/>
</dbReference>
<accession>A0A418ZWG6</accession>
<feature type="compositionally biased region" description="Low complexity" evidence="1">
    <location>
        <begin position="319"/>
        <end position="332"/>
    </location>
</feature>
<feature type="domain" description="Transcriptional repressor PaaX-like N-terminal" evidence="2">
    <location>
        <begin position="81"/>
        <end position="146"/>
    </location>
</feature>
<reference evidence="4 5" key="1">
    <citation type="submission" date="2018-09" db="EMBL/GenBank/DDBJ databases">
        <title>Paracoccus onubensis nov. sp. a moderate halophilic bacterium isolated from Gruta de las Maravillas (Aracena, Spain).</title>
        <authorList>
            <person name="Jurado V."/>
            <person name="Gutierrez-Patricio S."/>
            <person name="Gonzalez-Pimentel J.L."/>
            <person name="Laiz L."/>
            <person name="Saiz-Jimenez C."/>
        </authorList>
    </citation>
    <scope>NUCLEOTIDE SEQUENCE [LARGE SCALE GENOMIC DNA]</scope>
    <source>
        <strain evidence="4 5">DSM 19484</strain>
    </source>
</reference>
<evidence type="ECO:0000256" key="1">
    <source>
        <dbReference type="SAM" id="MobiDB-lite"/>
    </source>
</evidence>
<evidence type="ECO:0000259" key="3">
    <source>
        <dbReference type="Pfam" id="PF08223"/>
    </source>
</evidence>
<dbReference type="PANTHER" id="PTHR30319:SF1">
    <property type="entry name" value="TRANSCRIPTIONAL REPRESSOR PAAX"/>
    <property type="match status" value="1"/>
</dbReference>
<dbReference type="OrthoDB" id="2270427at2"/>